<comment type="caution">
    <text evidence="4">The sequence shown here is derived from an EMBL/GenBank/DDBJ whole genome shotgun (WGS) entry which is preliminary data.</text>
</comment>
<dbReference type="InterPro" id="IPR041522">
    <property type="entry name" value="CdaR_GGDEF"/>
</dbReference>
<evidence type="ECO:0000256" key="1">
    <source>
        <dbReference type="ARBA" id="ARBA00006754"/>
    </source>
</evidence>
<dbReference type="InterPro" id="IPR025736">
    <property type="entry name" value="PucR_C-HTH_dom"/>
</dbReference>
<keyword evidence="5" id="KW-1185">Reference proteome</keyword>
<reference evidence="4" key="1">
    <citation type="submission" date="2018-10" db="EMBL/GenBank/DDBJ databases">
        <title>Schaedlerella arabinophila gen. nov. sp. nov., isolated from the mouse intestinal tract and comparative analysis with the genome of the closely related altered Schaedler flora strain ASF502.</title>
        <authorList>
            <person name="Miyake S."/>
            <person name="Soh M."/>
            <person name="Seedorf H."/>
        </authorList>
    </citation>
    <scope>NUCLEOTIDE SEQUENCE [LARGE SCALE GENOMIC DNA]</scope>
    <source>
        <strain evidence="4">DSM 106076</strain>
    </source>
</reference>
<dbReference type="InterPro" id="IPR051448">
    <property type="entry name" value="CdaR-like_regulators"/>
</dbReference>
<evidence type="ECO:0000259" key="2">
    <source>
        <dbReference type="Pfam" id="PF13556"/>
    </source>
</evidence>
<sequence>MENTVDFLRLYEEMFKTLPSGDIQELLDICWEIIGVPILAVDIMYNVLGISPQTKTGDYQWDYLLENRGYETDMIVQLYEEGIMQSVNENEAPYIVDWGSCKDAPKIQGIIRVNDIIEGYVTMNCKDAPITSDKMKAMEIIQNTCAFFFKDRESESSMHYTYLKTLTGELFHHRIHSRKQLELWFKDTGIRLEPPYQVVAVSTDETNEKNVLSYIRKSIRQFFPCQLALIQHNVLLILQYNMNIAKNTEASEKQFHTILEKFNAHCGVSNTFDNLLELASFQMQAEDAMRLGSRLNPRYRIAYYEDYYLPAILLPRTEQMPRSNYLSPVIANVQAYDKAHSTDFLPTLQVYINSLRSTAETAESLHVHRNTLLYRLNKIEELTGVSLGDPHTFMHLMISFYMSELEGR</sequence>
<dbReference type="Gene3D" id="1.10.10.2840">
    <property type="entry name" value="PucR C-terminal helix-turn-helix domain"/>
    <property type="match status" value="1"/>
</dbReference>
<dbReference type="RefSeq" id="WP_125128517.1">
    <property type="nucleotide sequence ID" value="NZ_RHJS01000002.1"/>
</dbReference>
<dbReference type="PANTHER" id="PTHR33744:SF1">
    <property type="entry name" value="DNA-BINDING TRANSCRIPTIONAL ACTIVATOR ADER"/>
    <property type="match status" value="1"/>
</dbReference>
<evidence type="ECO:0000259" key="3">
    <source>
        <dbReference type="Pfam" id="PF17853"/>
    </source>
</evidence>
<dbReference type="InterPro" id="IPR042070">
    <property type="entry name" value="PucR_C-HTH_sf"/>
</dbReference>
<evidence type="ECO:0000313" key="4">
    <source>
        <dbReference type="EMBL" id="RRK33191.1"/>
    </source>
</evidence>
<dbReference type="PANTHER" id="PTHR33744">
    <property type="entry name" value="CARBOHYDRATE DIACID REGULATOR"/>
    <property type="match status" value="1"/>
</dbReference>
<accession>A0A3R8L1T9</accession>
<dbReference type="EMBL" id="RHJS01000002">
    <property type="protein sequence ID" value="RRK33191.1"/>
    <property type="molecule type" value="Genomic_DNA"/>
</dbReference>
<protein>
    <recommendedName>
        <fullName evidence="6">PucR C-terminal helix-turn-helix domain-containing protein</fullName>
    </recommendedName>
</protein>
<evidence type="ECO:0000313" key="5">
    <source>
        <dbReference type="Proteomes" id="UP000274920"/>
    </source>
</evidence>
<feature type="domain" description="PucR C-terminal helix-turn-helix" evidence="2">
    <location>
        <begin position="345"/>
        <end position="400"/>
    </location>
</feature>
<dbReference type="Proteomes" id="UP000274920">
    <property type="component" value="Unassembled WGS sequence"/>
</dbReference>
<proteinExistence type="inferred from homology"/>
<comment type="similarity">
    <text evidence="1">Belongs to the CdaR family.</text>
</comment>
<gene>
    <name evidence="4" type="ORF">EBB54_18980</name>
</gene>
<dbReference type="Pfam" id="PF17853">
    <property type="entry name" value="GGDEF_2"/>
    <property type="match status" value="1"/>
</dbReference>
<dbReference type="Pfam" id="PF13556">
    <property type="entry name" value="HTH_30"/>
    <property type="match status" value="1"/>
</dbReference>
<dbReference type="AlphaFoldDB" id="A0A3R8L1T9"/>
<name>A0A3R8L1T9_9FIRM</name>
<feature type="domain" description="CdaR GGDEF-like" evidence="3">
    <location>
        <begin position="180"/>
        <end position="291"/>
    </location>
</feature>
<organism evidence="4 5">
    <name type="scientific">Schaedlerella arabinosiphila</name>
    <dbReference type="NCBI Taxonomy" id="2044587"/>
    <lineage>
        <taxon>Bacteria</taxon>
        <taxon>Bacillati</taxon>
        <taxon>Bacillota</taxon>
        <taxon>Clostridia</taxon>
        <taxon>Lachnospirales</taxon>
        <taxon>Lachnospiraceae</taxon>
        <taxon>Schaedlerella</taxon>
    </lineage>
</organism>
<evidence type="ECO:0008006" key="6">
    <source>
        <dbReference type="Google" id="ProtNLM"/>
    </source>
</evidence>